<protein>
    <submittedName>
        <fullName evidence="1">Uncharacterized protein</fullName>
    </submittedName>
</protein>
<dbReference type="EMBL" id="GGEC01076843">
    <property type="protein sequence ID" value="MBX57327.1"/>
    <property type="molecule type" value="Transcribed_RNA"/>
</dbReference>
<evidence type="ECO:0000313" key="1">
    <source>
        <dbReference type="EMBL" id="MBX57327.1"/>
    </source>
</evidence>
<organism evidence="1">
    <name type="scientific">Rhizophora mucronata</name>
    <name type="common">Asiatic mangrove</name>
    <dbReference type="NCBI Taxonomy" id="61149"/>
    <lineage>
        <taxon>Eukaryota</taxon>
        <taxon>Viridiplantae</taxon>
        <taxon>Streptophyta</taxon>
        <taxon>Embryophyta</taxon>
        <taxon>Tracheophyta</taxon>
        <taxon>Spermatophyta</taxon>
        <taxon>Magnoliopsida</taxon>
        <taxon>eudicotyledons</taxon>
        <taxon>Gunneridae</taxon>
        <taxon>Pentapetalae</taxon>
        <taxon>rosids</taxon>
        <taxon>fabids</taxon>
        <taxon>Malpighiales</taxon>
        <taxon>Rhizophoraceae</taxon>
        <taxon>Rhizophora</taxon>
    </lineage>
</organism>
<proteinExistence type="predicted"/>
<sequence length="10" mass="1265">MIVWLATKFR</sequence>
<name>A0A2P2PRE9_RHIMU</name>
<reference evidence="1" key="1">
    <citation type="submission" date="2018-02" db="EMBL/GenBank/DDBJ databases">
        <title>Rhizophora mucronata_Transcriptome.</title>
        <authorList>
            <person name="Meera S.P."/>
            <person name="Sreeshan A."/>
            <person name="Augustine A."/>
        </authorList>
    </citation>
    <scope>NUCLEOTIDE SEQUENCE</scope>
    <source>
        <tissue evidence="1">Leaf</tissue>
    </source>
</reference>
<accession>A0A2P2PRE9</accession>